<sequence>MGVLVDEPGTTVEIRLPRRGMVIIAGLPGAGKSTLLAGITETAGAIVLDSDQVRLVLAGRLPAAVPYRTYRPLVHVLHRLRILYFCAITRRPVLAHEPATRASTRALLVLIAAVTGRGPYLLWLDTTPDQAAMGQRERGRMLGSRSFSRHLRRAGRVRRRLDAGRGLRGWVSVDVLPRPPLGTPVVLRPLH</sequence>
<dbReference type="SUPFAM" id="SSF52540">
    <property type="entry name" value="P-loop containing nucleoside triphosphate hydrolases"/>
    <property type="match status" value="1"/>
</dbReference>
<dbReference type="AlphaFoldDB" id="A0A4Q7J6R7"/>
<dbReference type="InterPro" id="IPR027417">
    <property type="entry name" value="P-loop_NTPase"/>
</dbReference>
<evidence type="ECO:0000313" key="1">
    <source>
        <dbReference type="EMBL" id="RZQ61704.1"/>
    </source>
</evidence>
<dbReference type="Proteomes" id="UP000292003">
    <property type="component" value="Unassembled WGS sequence"/>
</dbReference>
<proteinExistence type="predicted"/>
<name>A0A4Q7J6R7_9PSEU</name>
<keyword evidence="2" id="KW-1185">Reference proteome</keyword>
<organism evidence="1 2">
    <name type="scientific">Amycolatopsis suaedae</name>
    <dbReference type="NCBI Taxonomy" id="2510978"/>
    <lineage>
        <taxon>Bacteria</taxon>
        <taxon>Bacillati</taxon>
        <taxon>Actinomycetota</taxon>
        <taxon>Actinomycetes</taxon>
        <taxon>Pseudonocardiales</taxon>
        <taxon>Pseudonocardiaceae</taxon>
        <taxon>Amycolatopsis</taxon>
    </lineage>
</organism>
<dbReference type="EMBL" id="SFCC01000011">
    <property type="protein sequence ID" value="RZQ61704.1"/>
    <property type="molecule type" value="Genomic_DNA"/>
</dbReference>
<dbReference type="Pfam" id="PF13671">
    <property type="entry name" value="AAA_33"/>
    <property type="match status" value="1"/>
</dbReference>
<gene>
    <name evidence="1" type="ORF">EWH70_22355</name>
</gene>
<dbReference type="RefSeq" id="WP_130477436.1">
    <property type="nucleotide sequence ID" value="NZ_SFCC01000011.1"/>
</dbReference>
<reference evidence="1 2" key="1">
    <citation type="submission" date="2019-02" db="EMBL/GenBank/DDBJ databases">
        <title>Draft genome sequence of Amycolatopsis sp. 8-3EHSu isolated from roots of Suaeda maritima.</title>
        <authorList>
            <person name="Duangmal K."/>
            <person name="Chantavorakit T."/>
        </authorList>
    </citation>
    <scope>NUCLEOTIDE SEQUENCE [LARGE SCALE GENOMIC DNA]</scope>
    <source>
        <strain evidence="1 2">8-3EHSu</strain>
    </source>
</reference>
<dbReference type="Gene3D" id="3.40.50.300">
    <property type="entry name" value="P-loop containing nucleotide triphosphate hydrolases"/>
    <property type="match status" value="1"/>
</dbReference>
<evidence type="ECO:0000313" key="2">
    <source>
        <dbReference type="Proteomes" id="UP000292003"/>
    </source>
</evidence>
<protein>
    <submittedName>
        <fullName evidence="1">Zeta toxin</fullName>
    </submittedName>
</protein>
<dbReference type="OrthoDB" id="3523587at2"/>
<accession>A0A4Q7J6R7</accession>
<comment type="caution">
    <text evidence="1">The sequence shown here is derived from an EMBL/GenBank/DDBJ whole genome shotgun (WGS) entry which is preliminary data.</text>
</comment>